<dbReference type="Gene3D" id="3.40.850.10">
    <property type="entry name" value="Kinesin motor domain"/>
    <property type="match status" value="2"/>
</dbReference>
<dbReference type="PROSITE" id="PS00411">
    <property type="entry name" value="KINESIN_MOTOR_1"/>
    <property type="match status" value="1"/>
</dbReference>
<feature type="compositionally biased region" description="Polar residues" evidence="7">
    <location>
        <begin position="469"/>
        <end position="487"/>
    </location>
</feature>
<evidence type="ECO:0000313" key="10">
    <source>
        <dbReference type="Proteomes" id="UP001217089"/>
    </source>
</evidence>
<reference evidence="9 10" key="1">
    <citation type="submission" date="2022-12" db="EMBL/GenBank/DDBJ databases">
        <title>Chromosome-level genome of Tegillarca granosa.</title>
        <authorList>
            <person name="Kim J."/>
        </authorList>
    </citation>
    <scope>NUCLEOTIDE SEQUENCE [LARGE SCALE GENOMIC DNA]</scope>
    <source>
        <strain evidence="9">Teg-2019</strain>
        <tissue evidence="9">Adductor muscle</tissue>
    </source>
</reference>
<evidence type="ECO:0000256" key="1">
    <source>
        <dbReference type="ARBA" id="ARBA00004245"/>
    </source>
</evidence>
<feature type="region of interest" description="Disordered" evidence="7">
    <location>
        <begin position="642"/>
        <end position="688"/>
    </location>
</feature>
<evidence type="ECO:0000313" key="9">
    <source>
        <dbReference type="EMBL" id="KAJ8308330.1"/>
    </source>
</evidence>
<dbReference type="SMART" id="SM00129">
    <property type="entry name" value="KISc"/>
    <property type="match status" value="1"/>
</dbReference>
<dbReference type="Proteomes" id="UP001217089">
    <property type="component" value="Unassembled WGS sequence"/>
</dbReference>
<evidence type="ECO:0000256" key="6">
    <source>
        <dbReference type="RuleBase" id="RU000394"/>
    </source>
</evidence>
<dbReference type="Pfam" id="PF23735">
    <property type="entry name" value="KIF9"/>
    <property type="match status" value="1"/>
</dbReference>
<keyword evidence="2 5" id="KW-0547">Nucleotide-binding</keyword>
<proteinExistence type="inferred from homology"/>
<keyword evidence="5 6" id="KW-0505">Motor protein</keyword>
<feature type="compositionally biased region" description="Polar residues" evidence="7">
    <location>
        <begin position="655"/>
        <end position="674"/>
    </location>
</feature>
<dbReference type="InterPro" id="IPR027417">
    <property type="entry name" value="P-loop_NTPase"/>
</dbReference>
<evidence type="ECO:0000256" key="3">
    <source>
        <dbReference type="ARBA" id="ARBA00022840"/>
    </source>
</evidence>
<comment type="subcellular location">
    <subcellularLocation>
        <location evidence="1">Cytoplasm</location>
        <location evidence="1">Cytoskeleton</location>
    </subcellularLocation>
</comment>
<keyword evidence="3 5" id="KW-0067">ATP-binding</keyword>
<gene>
    <name evidence="9" type="ORF">KUTeg_013204</name>
</gene>
<organism evidence="9 10">
    <name type="scientific">Tegillarca granosa</name>
    <name type="common">Malaysian cockle</name>
    <name type="synonym">Anadara granosa</name>
    <dbReference type="NCBI Taxonomy" id="220873"/>
    <lineage>
        <taxon>Eukaryota</taxon>
        <taxon>Metazoa</taxon>
        <taxon>Spiralia</taxon>
        <taxon>Lophotrochozoa</taxon>
        <taxon>Mollusca</taxon>
        <taxon>Bivalvia</taxon>
        <taxon>Autobranchia</taxon>
        <taxon>Pteriomorphia</taxon>
        <taxon>Arcoida</taxon>
        <taxon>Arcoidea</taxon>
        <taxon>Arcidae</taxon>
        <taxon>Tegillarca</taxon>
    </lineage>
</organism>
<comment type="caution">
    <text evidence="9">The sequence shown here is derived from an EMBL/GenBank/DDBJ whole genome shotgun (WGS) entry which is preliminary data.</text>
</comment>
<evidence type="ECO:0000259" key="8">
    <source>
        <dbReference type="PROSITE" id="PS50067"/>
    </source>
</evidence>
<dbReference type="PROSITE" id="PS50067">
    <property type="entry name" value="KINESIN_MOTOR_2"/>
    <property type="match status" value="1"/>
</dbReference>
<dbReference type="PRINTS" id="PR00380">
    <property type="entry name" value="KINESINHEAVY"/>
</dbReference>
<keyword evidence="4" id="KW-0963">Cytoplasm</keyword>
<protein>
    <recommendedName>
        <fullName evidence="6">Kinesin-like protein</fullName>
    </recommendedName>
</protein>
<evidence type="ECO:0000256" key="5">
    <source>
        <dbReference type="PROSITE-ProRule" id="PRU00283"/>
    </source>
</evidence>
<dbReference type="PANTHER" id="PTHR47968">
    <property type="entry name" value="CENTROMERE PROTEIN E"/>
    <property type="match status" value="1"/>
</dbReference>
<keyword evidence="4" id="KW-0206">Cytoskeleton</keyword>
<accession>A0ABQ9ET47</accession>
<dbReference type="InterPro" id="IPR036961">
    <property type="entry name" value="Kinesin_motor_dom_sf"/>
</dbReference>
<feature type="domain" description="Kinesin motor" evidence="8">
    <location>
        <begin position="20"/>
        <end position="296"/>
    </location>
</feature>
<dbReference type="PANTHER" id="PTHR47968:SF67">
    <property type="entry name" value="KINESIN MOTOR DOMAIN-CONTAINING PROTEIN"/>
    <property type="match status" value="1"/>
</dbReference>
<keyword evidence="10" id="KW-1185">Reference proteome</keyword>
<dbReference type="Pfam" id="PF00225">
    <property type="entry name" value="Kinesin"/>
    <property type="match status" value="1"/>
</dbReference>
<dbReference type="SUPFAM" id="SSF52540">
    <property type="entry name" value="P-loop containing nucleoside triphosphate hydrolases"/>
    <property type="match status" value="1"/>
</dbReference>
<feature type="region of interest" description="Disordered" evidence="7">
    <location>
        <begin position="462"/>
        <end position="496"/>
    </location>
</feature>
<dbReference type="InterPro" id="IPR019821">
    <property type="entry name" value="Kinesin_motor_CS"/>
</dbReference>
<dbReference type="EMBL" id="JARBDR010000657">
    <property type="protein sequence ID" value="KAJ8308330.1"/>
    <property type="molecule type" value="Genomic_DNA"/>
</dbReference>
<dbReference type="InterPro" id="IPR056524">
    <property type="entry name" value="KIF6/9_C"/>
</dbReference>
<name>A0ABQ9ET47_TEGGR</name>
<feature type="binding site" evidence="5">
    <location>
        <begin position="111"/>
        <end position="118"/>
    </location>
    <ligand>
        <name>ATP</name>
        <dbReference type="ChEBI" id="CHEBI:30616"/>
    </ligand>
</feature>
<dbReference type="InterPro" id="IPR027640">
    <property type="entry name" value="Kinesin-like_fam"/>
</dbReference>
<keyword evidence="6" id="KW-0493">Microtubule</keyword>
<evidence type="ECO:0000256" key="4">
    <source>
        <dbReference type="ARBA" id="ARBA00023212"/>
    </source>
</evidence>
<comment type="similarity">
    <text evidence="5 6">Belongs to the TRAFAC class myosin-kinesin ATPase superfamily. Kinesin family.</text>
</comment>
<evidence type="ECO:0000256" key="2">
    <source>
        <dbReference type="ARBA" id="ARBA00022741"/>
    </source>
</evidence>
<dbReference type="InterPro" id="IPR001752">
    <property type="entry name" value="Kinesin_motor_dom"/>
</dbReference>
<evidence type="ECO:0000256" key="7">
    <source>
        <dbReference type="SAM" id="MobiDB-lite"/>
    </source>
</evidence>
<sequence length="713" mass="81536">MNYHYNWSTIDYFLTENHNVNNRMVKIKDCIKKSVELYEIDEDDEGKPRLTFTCPRELTEGYINNKKEAYKFRFEHVFDQSTKQDEIFDIVSKPVIDNVLTGYNGTVFAYGQTGSGKTFTITGGAEKYVDRGIIPRSLSYLFERFESDSERSYSLHVSYLELYNERGYDLLDPKHEAAKLEDLPKVVLMEDSDQNIHLKNLSVHQASTEEEALNLLFLGDTNRMIAETPMNQASTRSHCIFTIHITSRETGSATIRRSKLHLVDLAGSERVSKTGVNGLLLTEAKYINSSLHYLEQESISTCRFAQRVAMIKNEVMINEELDPKLMIQKLKREIQQLKEELAMATGEQRTDALSEEDLEKCEEAVSNFLADTDIDSTLSVGADMRKIQACFQILKRHVLEKPKVVEQVPATVREDVSHHDTGPYSNSENERLKELVIQRDNEISILYFNMSKSMLALSSSLSDGDMTNGDMQRNKTFSRTPSNNSLSSRDKDDQKKAKILGDMSAGRQEAFEIFQRDYEHNDAIKDTKQSLKQRYVDAKTLGQEVNESRHKINHIKAQIEHHRMQLAVQGLIDPNNPEPDEEEQELRNDMEIEKVRYKDCVSKLKRLKGEIEHLQHLLEKSRVKLMKDFELWWAGQAATLQHGGGGGGHMKSAWRTPTPQKSNRQLTDSISQSAPEKPKVAGKIPLTGDPAADADIMAFMKARQRIRKAQDQR</sequence>